<dbReference type="AlphaFoldDB" id="A0A068RYA5"/>
<organism evidence="1 2">
    <name type="scientific">Lichtheimia corymbifera JMRC:FSU:9682</name>
    <dbReference type="NCBI Taxonomy" id="1263082"/>
    <lineage>
        <taxon>Eukaryota</taxon>
        <taxon>Fungi</taxon>
        <taxon>Fungi incertae sedis</taxon>
        <taxon>Mucoromycota</taxon>
        <taxon>Mucoromycotina</taxon>
        <taxon>Mucoromycetes</taxon>
        <taxon>Mucorales</taxon>
        <taxon>Lichtheimiaceae</taxon>
        <taxon>Lichtheimia</taxon>
    </lineage>
</organism>
<reference evidence="1" key="1">
    <citation type="submission" date="2013-08" db="EMBL/GenBank/DDBJ databases">
        <title>Gene expansion shapes genome architecture in the human pathogen Lichtheimia corymbifera: an evolutionary genomics analysis in the ancient terrestrial Mucorales (Mucoromycotina).</title>
        <authorList>
            <person name="Schwartze V.U."/>
            <person name="Winter S."/>
            <person name="Shelest E."/>
            <person name="Marcet-Houben M."/>
            <person name="Horn F."/>
            <person name="Wehner S."/>
            <person name="Hoffmann K."/>
            <person name="Riege K."/>
            <person name="Sammeth M."/>
            <person name="Nowrousian M."/>
            <person name="Valiante V."/>
            <person name="Linde J."/>
            <person name="Jacobsen I.D."/>
            <person name="Marz M."/>
            <person name="Brakhage A.A."/>
            <person name="Gabaldon T."/>
            <person name="Bocker S."/>
            <person name="Voigt K."/>
        </authorList>
    </citation>
    <scope>NUCLEOTIDE SEQUENCE [LARGE SCALE GENOMIC DNA]</scope>
    <source>
        <strain evidence="1">FSU 9682</strain>
    </source>
</reference>
<dbReference type="InterPro" id="IPR011990">
    <property type="entry name" value="TPR-like_helical_dom_sf"/>
</dbReference>
<dbReference type="PANTHER" id="PTHR38926">
    <property type="entry name" value="F-BOX DOMAIN CONTAINING PROTEIN, EXPRESSED"/>
    <property type="match status" value="1"/>
</dbReference>
<dbReference type="Gene3D" id="3.80.10.10">
    <property type="entry name" value="Ribonuclease Inhibitor"/>
    <property type="match status" value="2"/>
</dbReference>
<keyword evidence="2" id="KW-1185">Reference proteome</keyword>
<dbReference type="Gene3D" id="1.25.40.10">
    <property type="entry name" value="Tetratricopeptide repeat domain"/>
    <property type="match status" value="1"/>
</dbReference>
<evidence type="ECO:0000313" key="2">
    <source>
        <dbReference type="Proteomes" id="UP000027586"/>
    </source>
</evidence>
<dbReference type="InterPro" id="IPR032675">
    <property type="entry name" value="LRR_dom_sf"/>
</dbReference>
<dbReference type="PANTHER" id="PTHR38926:SF5">
    <property type="entry name" value="F-BOX AND LEUCINE-RICH REPEAT PROTEIN 6"/>
    <property type="match status" value="1"/>
</dbReference>
<sequence length="688" mass="78173">MTDLWSDFTQQPNLAIQSGTCANAITDSTRRIQQCVQDQMGHLDNRARALAISGNFEASLKDVARIRQLGPFSAVGYLCAGHVYSLQGRQKAAIDVYDQGLAAVPLSDPSHQQLVKARLMAQERDSTKIDFINKFPIDIIENIAPRILSQEMIAPSEIREYLGVSHVWQERLLMCIQELRLESVGDIDLGDDDDLLERIAPHCTTLTVERGATGFHQLLSKARFPSLHTLIADFLRSRGDDNMVSRSVAIVSSLGSTLTHLEITSSEYGVWLGEILSSCPNLVHLETYDVDTDMENAPECHPKLKRLLLWTYDDELPIHDITKRLPGLEVLAAHAFYDTKDLKIIQDNCPNLKVIGYNDHEGSYFYVPTTTTTTTRSQDHVDQQDLGVHTFYIDRHELNYFEVDLNDIMDFMRRNCHTLQHAYFYIDLGGGDNSIPTLNRAIQAADDGALFKSMTTFVNYIFDDSDMLLTRWIAQRSPGLKEIQLLRNTRFARSAVDTSALFDDLIGYCELESVIIQLHGDPTMDTGGAERFIRYHGTFDSLLHTITLPNHTRLSKDALHVLTTLPRLENLSISWPWMKEEEGDHEKCSDFIGKLDRLQHLDICSDEVVPDDVFVQLSKLNITSLNLYIPTMKLPTPTILLSLLQCPNLQNLFVSVPPHKDEPLIDEIRDMLKSKVEEVYFNKYNYWR</sequence>
<dbReference type="SUPFAM" id="SSF48452">
    <property type="entry name" value="TPR-like"/>
    <property type="match status" value="1"/>
</dbReference>
<dbReference type="EMBL" id="CBTN010000025">
    <property type="protein sequence ID" value="CDH54735.1"/>
    <property type="molecule type" value="Genomic_DNA"/>
</dbReference>
<protein>
    <recommendedName>
        <fullName evidence="3">F-box domain-containing protein</fullName>
    </recommendedName>
</protein>
<dbReference type="Proteomes" id="UP000027586">
    <property type="component" value="Unassembled WGS sequence"/>
</dbReference>
<evidence type="ECO:0008006" key="3">
    <source>
        <dbReference type="Google" id="ProtNLM"/>
    </source>
</evidence>
<dbReference type="OrthoDB" id="2286291at2759"/>
<dbReference type="VEuPathDB" id="FungiDB:LCOR_05955.1"/>
<gene>
    <name evidence="1" type="ORF">LCOR_05955.1</name>
</gene>
<evidence type="ECO:0000313" key="1">
    <source>
        <dbReference type="EMBL" id="CDH54735.1"/>
    </source>
</evidence>
<dbReference type="SUPFAM" id="SSF52047">
    <property type="entry name" value="RNI-like"/>
    <property type="match status" value="1"/>
</dbReference>
<proteinExistence type="predicted"/>
<accession>A0A068RYA5</accession>
<name>A0A068RYA5_9FUNG</name>
<comment type="caution">
    <text evidence="1">The sequence shown here is derived from an EMBL/GenBank/DDBJ whole genome shotgun (WGS) entry which is preliminary data.</text>
</comment>